<reference evidence="1 2" key="1">
    <citation type="submission" date="2017-10" db="EMBL/GenBank/DDBJ databases">
        <title>Novel microbial diversity and functional potential in the marine mammal oral microbiome.</title>
        <authorList>
            <person name="Dudek N.K."/>
            <person name="Sun C.L."/>
            <person name="Burstein D."/>
            <person name="Kantor R.S."/>
            <person name="Aliaga Goltsman D.S."/>
            <person name="Bik E.M."/>
            <person name="Thomas B.C."/>
            <person name="Banfield J.F."/>
            <person name="Relman D.A."/>
        </authorList>
    </citation>
    <scope>NUCLEOTIDE SEQUENCE [LARGE SCALE GENOMIC DNA]</scope>
    <source>
        <strain evidence="1">DOLJORAL78_47_21</strain>
    </source>
</reference>
<dbReference type="Proteomes" id="UP000243469">
    <property type="component" value="Unassembled WGS sequence"/>
</dbReference>
<evidence type="ECO:0008006" key="3">
    <source>
        <dbReference type="Google" id="ProtNLM"/>
    </source>
</evidence>
<name>A0A2G6JPW4_NEPCE</name>
<sequence>MDVNEVVAASTAASVQQTQASHAVKSAEMAKDQIEQTGEQVMQLLEVTAPGKLRVDPLSPLGTHIDLMA</sequence>
<dbReference type="EMBL" id="PDSH01000004">
    <property type="protein sequence ID" value="PIE25475.1"/>
    <property type="molecule type" value="Genomic_DNA"/>
</dbReference>
<gene>
    <name evidence="1" type="ORF">CSA60_00270</name>
</gene>
<proteinExistence type="predicted"/>
<organism evidence="1 2">
    <name type="scientific">Neptuniibacter caesariensis</name>
    <dbReference type="NCBI Taxonomy" id="207954"/>
    <lineage>
        <taxon>Bacteria</taxon>
        <taxon>Pseudomonadati</taxon>
        <taxon>Pseudomonadota</taxon>
        <taxon>Gammaproteobacteria</taxon>
        <taxon>Oceanospirillales</taxon>
        <taxon>Oceanospirillaceae</taxon>
        <taxon>Neptuniibacter</taxon>
    </lineage>
</organism>
<protein>
    <recommendedName>
        <fullName evidence="3">Motility protein</fullName>
    </recommendedName>
</protein>
<evidence type="ECO:0000313" key="2">
    <source>
        <dbReference type="Proteomes" id="UP000243469"/>
    </source>
</evidence>
<dbReference type="STRING" id="207954.MED92_02399"/>
<evidence type="ECO:0000313" key="1">
    <source>
        <dbReference type="EMBL" id="PIE25475.1"/>
    </source>
</evidence>
<comment type="caution">
    <text evidence="1">The sequence shown here is derived from an EMBL/GenBank/DDBJ whole genome shotgun (WGS) entry which is preliminary data.</text>
</comment>
<dbReference type="AlphaFoldDB" id="A0A2G6JPW4"/>
<accession>A0A2G6JPW4</accession>